<dbReference type="Gene3D" id="3.40.50.150">
    <property type="entry name" value="Vaccinia Virus protein VP39"/>
    <property type="match status" value="1"/>
</dbReference>
<dbReference type="RefSeq" id="WP_152756369.1">
    <property type="nucleotide sequence ID" value="NZ_WHLY01000002.1"/>
</dbReference>
<keyword evidence="1" id="KW-0489">Methyltransferase</keyword>
<keyword evidence="2" id="KW-1185">Reference proteome</keyword>
<organism evidence="1 2">
    <name type="scientific">Salmonirosea aquatica</name>
    <dbReference type="NCBI Taxonomy" id="2654236"/>
    <lineage>
        <taxon>Bacteria</taxon>
        <taxon>Pseudomonadati</taxon>
        <taxon>Bacteroidota</taxon>
        <taxon>Cytophagia</taxon>
        <taxon>Cytophagales</taxon>
        <taxon>Spirosomataceae</taxon>
        <taxon>Salmonirosea</taxon>
    </lineage>
</organism>
<protein>
    <submittedName>
        <fullName evidence="1">Class I SAM-dependent methyltransferase</fullName>
    </submittedName>
</protein>
<reference evidence="1 2" key="1">
    <citation type="submission" date="2019-10" db="EMBL/GenBank/DDBJ databases">
        <title>Draft Genome Sequence of Cytophagaceae sp. SJW1-29.</title>
        <authorList>
            <person name="Choi A."/>
        </authorList>
    </citation>
    <scope>NUCLEOTIDE SEQUENCE [LARGE SCALE GENOMIC DNA]</scope>
    <source>
        <strain evidence="1 2">SJW1-29</strain>
    </source>
</reference>
<comment type="caution">
    <text evidence="1">The sequence shown here is derived from an EMBL/GenBank/DDBJ whole genome shotgun (WGS) entry which is preliminary data.</text>
</comment>
<dbReference type="EMBL" id="WHLY01000002">
    <property type="protein sequence ID" value="MPR32130.1"/>
    <property type="molecule type" value="Genomic_DNA"/>
</dbReference>
<dbReference type="AlphaFoldDB" id="A0A7C9FB30"/>
<gene>
    <name evidence="1" type="ORF">GBK04_01905</name>
</gene>
<name>A0A7C9FB30_9BACT</name>
<evidence type="ECO:0000313" key="1">
    <source>
        <dbReference type="EMBL" id="MPR32130.1"/>
    </source>
</evidence>
<keyword evidence="1" id="KW-0808">Transferase</keyword>
<proteinExistence type="predicted"/>
<dbReference type="GO" id="GO:0008168">
    <property type="term" value="F:methyltransferase activity"/>
    <property type="evidence" value="ECO:0007669"/>
    <property type="project" value="UniProtKB-KW"/>
</dbReference>
<dbReference type="Proteomes" id="UP000479293">
    <property type="component" value="Unassembled WGS sequence"/>
</dbReference>
<dbReference type="InterPro" id="IPR029063">
    <property type="entry name" value="SAM-dependent_MTases_sf"/>
</dbReference>
<evidence type="ECO:0000313" key="2">
    <source>
        <dbReference type="Proteomes" id="UP000479293"/>
    </source>
</evidence>
<sequence>MKSASEGSGLNLLFKIDYSFKLLKMRLRGGNIDYIIPWDDINEYKYYLAKYSAFGKDNLNEYTVLEIGYGARPWRLFSLASMGVNIHGIDIDRPTYGANPARLLEVLRQNGFERFSKSLVRGILFDRKDISRLRAEFKVLGKDLVLDESRLVVGNAAEVSHFSPNTFTFAFSEDVFEHIPVETIPDVLSNLKGWLQKDALLLIRPHVYTGISGGHDPDCYPHKINSDSFPKEKAWSHLLNPDFKINTFLNKLRLHDYIKLFSKNFEILEMKQKYDSLGKEFLTEDLRKRLIPQYSEEELLTNQVLFVLRA</sequence>
<accession>A0A7C9FB30</accession>
<dbReference type="SUPFAM" id="SSF53335">
    <property type="entry name" value="S-adenosyl-L-methionine-dependent methyltransferases"/>
    <property type="match status" value="1"/>
</dbReference>
<dbReference type="GO" id="GO:0032259">
    <property type="term" value="P:methylation"/>
    <property type="evidence" value="ECO:0007669"/>
    <property type="project" value="UniProtKB-KW"/>
</dbReference>